<gene>
    <name evidence="1" type="ORF">LCGC14_0903500</name>
</gene>
<comment type="caution">
    <text evidence="1">The sequence shown here is derived from an EMBL/GenBank/DDBJ whole genome shotgun (WGS) entry which is preliminary data.</text>
</comment>
<sequence length="91" mass="9548">MSEFLDVIKSAGPAKEAATAALNQLRTEYELGLAAYNDIWGGGTSSKTAIMSLVKQYGPMLLKASGIALPVGILSQPGFLDNILGVFGKLF</sequence>
<proteinExistence type="predicted"/>
<name>A0A0F9REQ5_9ZZZZ</name>
<accession>A0A0F9REQ5</accession>
<reference evidence="1" key="1">
    <citation type="journal article" date="2015" name="Nature">
        <title>Complex archaea that bridge the gap between prokaryotes and eukaryotes.</title>
        <authorList>
            <person name="Spang A."/>
            <person name="Saw J.H."/>
            <person name="Jorgensen S.L."/>
            <person name="Zaremba-Niedzwiedzka K."/>
            <person name="Martijn J."/>
            <person name="Lind A.E."/>
            <person name="van Eijk R."/>
            <person name="Schleper C."/>
            <person name="Guy L."/>
            <person name="Ettema T.J."/>
        </authorList>
    </citation>
    <scope>NUCLEOTIDE SEQUENCE</scope>
</reference>
<evidence type="ECO:0000313" key="1">
    <source>
        <dbReference type="EMBL" id="KKN23571.1"/>
    </source>
</evidence>
<protein>
    <submittedName>
        <fullName evidence="1">Uncharacterized protein</fullName>
    </submittedName>
</protein>
<dbReference type="AlphaFoldDB" id="A0A0F9REQ5"/>
<organism evidence="1">
    <name type="scientific">marine sediment metagenome</name>
    <dbReference type="NCBI Taxonomy" id="412755"/>
    <lineage>
        <taxon>unclassified sequences</taxon>
        <taxon>metagenomes</taxon>
        <taxon>ecological metagenomes</taxon>
    </lineage>
</organism>
<dbReference type="EMBL" id="LAZR01002958">
    <property type="protein sequence ID" value="KKN23571.1"/>
    <property type="molecule type" value="Genomic_DNA"/>
</dbReference>